<dbReference type="PANTHER" id="PTHR38462">
    <property type="entry name" value="EXONUCLEASE-LIKE PROTEIN"/>
    <property type="match status" value="1"/>
</dbReference>
<sequence length="251" mass="28984">MRVENSFIPVEGVGETTERRLWEQGITHWEEFYPDAVGETTGRRIESFIDRASDRLRAGDADFFAREFPSAEQWRLFETFRENACFFDIETTGLDERRNEVTTVSARLGDETTTLVQGRDLHDDALRDLFADADLLVTFNGKRFDVPFLEANFDVSLSDTPHLDLMYPCRRLDLTGGLKTIEGEIGIDRDRPDISGREAVQLWHQYERGDESALETLISYNREDVENLEPLTERVNERLERSVLPETATLR</sequence>
<reference evidence="2 3" key="1">
    <citation type="submission" date="2020-11" db="EMBL/GenBank/DDBJ databases">
        <title>Carbohydrate-dependent, anaerobic sulfur respiration: A novel catabolism in halophilic archaea.</title>
        <authorList>
            <person name="Sorokin D.Y."/>
            <person name="Messina E."/>
            <person name="Smedile F."/>
            <person name="La Cono V."/>
            <person name="Hallsworth J.E."/>
            <person name="Yakimov M.M."/>
        </authorList>
    </citation>
    <scope>NUCLEOTIDE SEQUENCE [LARGE SCALE GENOMIC DNA]</scope>
    <source>
        <strain evidence="2 3">HSR12-2</strain>
    </source>
</reference>
<proteinExistence type="predicted"/>
<evidence type="ECO:0000313" key="2">
    <source>
        <dbReference type="EMBL" id="QSG07639.1"/>
    </source>
</evidence>
<organism evidence="2 3">
    <name type="scientific">Halapricum desulfuricans</name>
    <dbReference type="NCBI Taxonomy" id="2841257"/>
    <lineage>
        <taxon>Archaea</taxon>
        <taxon>Methanobacteriati</taxon>
        <taxon>Methanobacteriota</taxon>
        <taxon>Stenosarchaea group</taxon>
        <taxon>Halobacteria</taxon>
        <taxon>Halobacteriales</taxon>
        <taxon>Haloarculaceae</taxon>
        <taxon>Halapricum</taxon>
    </lineage>
</organism>
<dbReference type="GeneID" id="68850900"/>
<dbReference type="AlphaFoldDB" id="A0A897N9F5"/>
<keyword evidence="2" id="KW-0540">Nuclease</keyword>
<dbReference type="KEGG" id="hds:HSR122_0224"/>
<dbReference type="InterPro" id="IPR036397">
    <property type="entry name" value="RNaseH_sf"/>
</dbReference>
<protein>
    <submittedName>
        <fullName evidence="2">Putative exonuclease, contains RNaseH-like domain</fullName>
    </submittedName>
</protein>
<dbReference type="InterPro" id="IPR012337">
    <property type="entry name" value="RNaseH-like_sf"/>
</dbReference>
<dbReference type="RefSeq" id="WP_229110809.1">
    <property type="nucleotide sequence ID" value="NZ_CP064788.1"/>
</dbReference>
<gene>
    <name evidence="2" type="ORF">HSR122_0224</name>
</gene>
<keyword evidence="2" id="KW-0269">Exonuclease</keyword>
<dbReference type="EMBL" id="CP064788">
    <property type="protein sequence ID" value="QSG07639.1"/>
    <property type="molecule type" value="Genomic_DNA"/>
</dbReference>
<keyword evidence="2" id="KW-0378">Hydrolase</keyword>
<dbReference type="Pfam" id="PF13482">
    <property type="entry name" value="RNase_H_2"/>
    <property type="match status" value="1"/>
</dbReference>
<dbReference type="Proteomes" id="UP000662973">
    <property type="component" value="Chromosome"/>
</dbReference>
<dbReference type="InterPro" id="IPR038720">
    <property type="entry name" value="YprB_RNase_H-like_dom"/>
</dbReference>
<dbReference type="GO" id="GO:0003676">
    <property type="term" value="F:nucleic acid binding"/>
    <property type="evidence" value="ECO:0007669"/>
    <property type="project" value="InterPro"/>
</dbReference>
<dbReference type="SUPFAM" id="SSF53098">
    <property type="entry name" value="Ribonuclease H-like"/>
    <property type="match status" value="1"/>
</dbReference>
<evidence type="ECO:0000259" key="1">
    <source>
        <dbReference type="Pfam" id="PF13482"/>
    </source>
</evidence>
<dbReference type="GO" id="GO:0004527">
    <property type="term" value="F:exonuclease activity"/>
    <property type="evidence" value="ECO:0007669"/>
    <property type="project" value="UniProtKB-KW"/>
</dbReference>
<name>A0A897N9F5_9EURY</name>
<accession>A0A897N9F5</accession>
<dbReference type="Gene3D" id="3.30.420.10">
    <property type="entry name" value="Ribonuclease H-like superfamily/Ribonuclease H"/>
    <property type="match status" value="1"/>
</dbReference>
<feature type="domain" description="YprB ribonuclease H-like" evidence="1">
    <location>
        <begin position="85"/>
        <end position="235"/>
    </location>
</feature>
<evidence type="ECO:0000313" key="3">
    <source>
        <dbReference type="Proteomes" id="UP000662973"/>
    </source>
</evidence>
<keyword evidence="3" id="KW-1185">Reference proteome</keyword>
<dbReference type="PANTHER" id="PTHR38462:SF1">
    <property type="entry name" value="YPRB RIBONUCLEASE H-LIKE DOMAIN-CONTAINING PROTEIN"/>
    <property type="match status" value="1"/>
</dbReference>